<dbReference type="AlphaFoldDB" id="A0A2J9PKI7"/>
<dbReference type="RefSeq" id="WP_083067649.1">
    <property type="nucleotide sequence ID" value="NZ_NBTM02000001.1"/>
</dbReference>
<gene>
    <name evidence="1" type="ORF">A6J77_000755</name>
</gene>
<reference evidence="2" key="1">
    <citation type="submission" date="2017-12" db="EMBL/GenBank/DDBJ databases">
        <title>FDA dAtabase for Regulatory Grade micrObial Sequences (FDA-ARGOS): Supporting development and validation of Infectious Disease Dx tests.</title>
        <authorList>
            <person name="Hoffmann M."/>
            <person name="Allard M."/>
            <person name="Evans P."/>
            <person name="Brown E."/>
            <person name="Tallon L."/>
            <person name="Sadzewicz L."/>
            <person name="Sengamalay N."/>
            <person name="Ott S."/>
            <person name="Godinez A."/>
            <person name="Nagaraj S."/>
            <person name="Vavikolanu K."/>
            <person name="Aluvathingal J."/>
            <person name="Nadendla S."/>
            <person name="Sichtig H."/>
        </authorList>
    </citation>
    <scope>NUCLEOTIDE SEQUENCE [LARGE SCALE GENOMIC DNA]</scope>
    <source>
        <strain evidence="2">FDAARGOS_249</strain>
    </source>
</reference>
<dbReference type="Proteomes" id="UP000192813">
    <property type="component" value="Unassembled WGS sequence"/>
</dbReference>
<name>A0A2J9PKI7_9LACT</name>
<accession>A0A2J9PKI7</accession>
<comment type="caution">
    <text evidence="1">The sequence shown here is derived from an EMBL/GenBank/DDBJ whole genome shotgun (WGS) entry which is preliminary data.</text>
</comment>
<dbReference type="EMBL" id="NBTM02000001">
    <property type="protein sequence ID" value="PNL90873.1"/>
    <property type="molecule type" value="Genomic_DNA"/>
</dbReference>
<evidence type="ECO:0000313" key="1">
    <source>
        <dbReference type="EMBL" id="PNL90873.1"/>
    </source>
</evidence>
<proteinExistence type="predicted"/>
<evidence type="ECO:0000313" key="2">
    <source>
        <dbReference type="Proteomes" id="UP000192813"/>
    </source>
</evidence>
<sequence length="132" mass="15007">MENQIKVVMIPDNSRVVINYGTDNDKDFNIGTEIVVYEPGPDIKDPDTNNVIDQYAIVKEKLTITEVYENYAVARNEKIMAMPSLATAIASPMLKNRQQKKYETINVNEEENLHLNLENPIISIGDLIRIVD</sequence>
<protein>
    <submittedName>
        <fullName evidence="1">Uncharacterized protein</fullName>
    </submittedName>
</protein>
<organism evidence="1 2">
    <name type="scientific">Aerococcus viridans</name>
    <dbReference type="NCBI Taxonomy" id="1377"/>
    <lineage>
        <taxon>Bacteria</taxon>
        <taxon>Bacillati</taxon>
        <taxon>Bacillota</taxon>
        <taxon>Bacilli</taxon>
        <taxon>Lactobacillales</taxon>
        <taxon>Aerococcaceae</taxon>
        <taxon>Aerococcus</taxon>
    </lineage>
</organism>